<dbReference type="InterPro" id="IPR009936">
    <property type="entry name" value="DUF1468"/>
</dbReference>
<evidence type="ECO:0000256" key="1">
    <source>
        <dbReference type="SAM" id="Phobius"/>
    </source>
</evidence>
<evidence type="ECO:0000259" key="2">
    <source>
        <dbReference type="Pfam" id="PF07331"/>
    </source>
</evidence>
<keyword evidence="1" id="KW-0472">Membrane</keyword>
<keyword evidence="1" id="KW-0812">Transmembrane</keyword>
<name>A0ABY5ZUV0_9BURK</name>
<protein>
    <submittedName>
        <fullName evidence="3">Tripartite tricarboxylate transporter TctB family protein</fullName>
    </submittedName>
</protein>
<keyword evidence="4" id="KW-1185">Reference proteome</keyword>
<keyword evidence="1" id="KW-1133">Transmembrane helix</keyword>
<feature type="transmembrane region" description="Helical" evidence="1">
    <location>
        <begin position="111"/>
        <end position="130"/>
    </location>
</feature>
<feature type="transmembrane region" description="Helical" evidence="1">
    <location>
        <begin position="78"/>
        <end position="99"/>
    </location>
</feature>
<feature type="domain" description="DUF1468" evidence="2">
    <location>
        <begin position="9"/>
        <end position="139"/>
    </location>
</feature>
<dbReference type="EMBL" id="CP104377">
    <property type="protein sequence ID" value="UXC16535.1"/>
    <property type="molecule type" value="Genomic_DNA"/>
</dbReference>
<dbReference type="Proteomes" id="UP001058290">
    <property type="component" value="Chromosome"/>
</dbReference>
<organism evidence="3 4">
    <name type="scientific">Comamonas squillarum</name>
    <dbReference type="NCBI Taxonomy" id="2977320"/>
    <lineage>
        <taxon>Bacteria</taxon>
        <taxon>Pseudomonadati</taxon>
        <taxon>Pseudomonadota</taxon>
        <taxon>Betaproteobacteria</taxon>
        <taxon>Burkholderiales</taxon>
        <taxon>Comamonadaceae</taxon>
        <taxon>Comamonas</taxon>
    </lineage>
</organism>
<reference evidence="3" key="1">
    <citation type="submission" date="2022-09" db="EMBL/GenBank/DDBJ databases">
        <title>Bacterial diversity in gut of crayfish and pufferfish.</title>
        <authorList>
            <person name="Huang Y."/>
        </authorList>
    </citation>
    <scope>NUCLEOTIDE SEQUENCE</scope>
    <source>
        <strain evidence="3">PR12</strain>
    </source>
</reference>
<dbReference type="RefSeq" id="WP_260718197.1">
    <property type="nucleotide sequence ID" value="NZ_CP104377.1"/>
</dbReference>
<accession>A0ABY5ZUV0</accession>
<evidence type="ECO:0000313" key="3">
    <source>
        <dbReference type="EMBL" id="UXC16535.1"/>
    </source>
</evidence>
<evidence type="ECO:0000313" key="4">
    <source>
        <dbReference type="Proteomes" id="UP001058290"/>
    </source>
</evidence>
<proteinExistence type="predicted"/>
<sequence length="147" mass="15368">MVLNDRTLGVAALLLSAFLAWFGHGLEAAFTYEPVGPRAFPLLLATVIGLCGLRLVVKGGNPAAPNPPGANSRIALMVALVLVYAGLFQWAGFVLATAVVAACVGRLFGGSWLQCGIGGTSLSVLFYVLFDRLLDVVLPLGWLEGLL</sequence>
<gene>
    <name evidence="3" type="ORF">N4T19_12265</name>
</gene>
<feature type="transmembrane region" description="Helical" evidence="1">
    <location>
        <begin position="38"/>
        <end position="57"/>
    </location>
</feature>
<dbReference type="Pfam" id="PF07331">
    <property type="entry name" value="TctB"/>
    <property type="match status" value="1"/>
</dbReference>